<reference evidence="3 4" key="1">
    <citation type="journal article" date="2015" name="Proc. Natl. Acad. Sci. U.S.A.">
        <title>The resurrection genome of Boea hygrometrica: A blueprint for survival of dehydration.</title>
        <authorList>
            <person name="Xiao L."/>
            <person name="Yang G."/>
            <person name="Zhang L."/>
            <person name="Yang X."/>
            <person name="Zhao S."/>
            <person name="Ji Z."/>
            <person name="Zhou Q."/>
            <person name="Hu M."/>
            <person name="Wang Y."/>
            <person name="Chen M."/>
            <person name="Xu Y."/>
            <person name="Jin H."/>
            <person name="Xiao X."/>
            <person name="Hu G."/>
            <person name="Bao F."/>
            <person name="Hu Y."/>
            <person name="Wan P."/>
            <person name="Li L."/>
            <person name="Deng X."/>
            <person name="Kuang T."/>
            <person name="Xiang C."/>
            <person name="Zhu J.K."/>
            <person name="Oliver M.J."/>
            <person name="He Y."/>
        </authorList>
    </citation>
    <scope>NUCLEOTIDE SEQUENCE [LARGE SCALE GENOMIC DNA]</scope>
    <source>
        <strain evidence="4">cv. XS01</strain>
    </source>
</reference>
<sequence>MQCVGVQGSCNLCGQYGHFVRVCPSVGSQQTAAQAQGRGGQSMGRSHPFQQPRMVEEYVNAGLHSCSARRKRRRLDVAVGCPAARELCATVACDWWCATVACSWYCARAIDQI</sequence>
<evidence type="ECO:0000313" key="3">
    <source>
        <dbReference type="EMBL" id="KZV28178.1"/>
    </source>
</evidence>
<keyword evidence="1" id="KW-0863">Zinc-finger</keyword>
<organism evidence="3 4">
    <name type="scientific">Dorcoceras hygrometricum</name>
    <dbReference type="NCBI Taxonomy" id="472368"/>
    <lineage>
        <taxon>Eukaryota</taxon>
        <taxon>Viridiplantae</taxon>
        <taxon>Streptophyta</taxon>
        <taxon>Embryophyta</taxon>
        <taxon>Tracheophyta</taxon>
        <taxon>Spermatophyta</taxon>
        <taxon>Magnoliopsida</taxon>
        <taxon>eudicotyledons</taxon>
        <taxon>Gunneridae</taxon>
        <taxon>Pentapetalae</taxon>
        <taxon>asterids</taxon>
        <taxon>lamiids</taxon>
        <taxon>Lamiales</taxon>
        <taxon>Gesneriaceae</taxon>
        <taxon>Didymocarpoideae</taxon>
        <taxon>Trichosporeae</taxon>
        <taxon>Loxocarpinae</taxon>
        <taxon>Dorcoceras</taxon>
    </lineage>
</organism>
<keyword evidence="1" id="KW-0479">Metal-binding</keyword>
<dbReference type="InterPro" id="IPR001878">
    <property type="entry name" value="Znf_CCHC"/>
</dbReference>
<dbReference type="EMBL" id="KV010167">
    <property type="protein sequence ID" value="KZV28178.1"/>
    <property type="molecule type" value="Genomic_DNA"/>
</dbReference>
<dbReference type="PROSITE" id="PS50158">
    <property type="entry name" value="ZF_CCHC"/>
    <property type="match status" value="1"/>
</dbReference>
<dbReference type="Proteomes" id="UP000250235">
    <property type="component" value="Unassembled WGS sequence"/>
</dbReference>
<dbReference type="GO" id="GO:0008270">
    <property type="term" value="F:zinc ion binding"/>
    <property type="evidence" value="ECO:0007669"/>
    <property type="project" value="UniProtKB-KW"/>
</dbReference>
<keyword evidence="1" id="KW-0862">Zinc</keyword>
<protein>
    <recommendedName>
        <fullName evidence="2">CCHC-type domain-containing protein</fullName>
    </recommendedName>
</protein>
<dbReference type="GO" id="GO:0003676">
    <property type="term" value="F:nucleic acid binding"/>
    <property type="evidence" value="ECO:0007669"/>
    <property type="project" value="InterPro"/>
</dbReference>
<evidence type="ECO:0000313" key="4">
    <source>
        <dbReference type="Proteomes" id="UP000250235"/>
    </source>
</evidence>
<evidence type="ECO:0000259" key="2">
    <source>
        <dbReference type="PROSITE" id="PS50158"/>
    </source>
</evidence>
<keyword evidence="4" id="KW-1185">Reference proteome</keyword>
<dbReference type="InterPro" id="IPR036875">
    <property type="entry name" value="Znf_CCHC_sf"/>
</dbReference>
<dbReference type="AlphaFoldDB" id="A0A2Z7B3V3"/>
<feature type="domain" description="CCHC-type" evidence="2">
    <location>
        <begin position="10"/>
        <end position="25"/>
    </location>
</feature>
<dbReference type="Gene3D" id="4.10.60.10">
    <property type="entry name" value="Zinc finger, CCHC-type"/>
    <property type="match status" value="1"/>
</dbReference>
<dbReference type="SUPFAM" id="SSF57756">
    <property type="entry name" value="Retrovirus zinc finger-like domains"/>
    <property type="match status" value="1"/>
</dbReference>
<proteinExistence type="predicted"/>
<evidence type="ECO:0000256" key="1">
    <source>
        <dbReference type="PROSITE-ProRule" id="PRU00047"/>
    </source>
</evidence>
<gene>
    <name evidence="3" type="ORF">F511_20311</name>
</gene>
<accession>A0A2Z7B3V3</accession>
<name>A0A2Z7B3V3_9LAMI</name>